<dbReference type="GO" id="GO:0016747">
    <property type="term" value="F:acyltransferase activity, transferring groups other than amino-acyl groups"/>
    <property type="evidence" value="ECO:0007669"/>
    <property type="project" value="InterPro"/>
</dbReference>
<evidence type="ECO:0000313" key="3">
    <source>
        <dbReference type="Proteomes" id="UP000035331"/>
    </source>
</evidence>
<name>A0A0G3CM32_METBA</name>
<sequence length="93" mass="10877">MATLCLTKQSFILRNYGHSGYGVHPSERKKGYATQMLKMTLEYARKIRLSKVMLACYKDNEASSKIIQKYNGIFEKEILHSNRKIVQVYWITL</sequence>
<organism evidence="2 3">
    <name type="scientific">Methanosarcina barkeri CM1</name>
    <dbReference type="NCBI Taxonomy" id="796385"/>
    <lineage>
        <taxon>Archaea</taxon>
        <taxon>Methanobacteriati</taxon>
        <taxon>Methanobacteriota</taxon>
        <taxon>Stenosarchaea group</taxon>
        <taxon>Methanomicrobia</taxon>
        <taxon>Methanosarcinales</taxon>
        <taxon>Methanosarcinaceae</taxon>
        <taxon>Methanosarcina</taxon>
    </lineage>
</organism>
<proteinExistence type="predicted"/>
<dbReference type="AlphaFoldDB" id="A0A0G3CM32"/>
<evidence type="ECO:0000259" key="1">
    <source>
        <dbReference type="PROSITE" id="PS51186"/>
    </source>
</evidence>
<dbReference type="Pfam" id="PF13302">
    <property type="entry name" value="Acetyltransf_3"/>
    <property type="match status" value="1"/>
</dbReference>
<dbReference type="InterPro" id="IPR000182">
    <property type="entry name" value="GNAT_dom"/>
</dbReference>
<dbReference type="SUPFAM" id="SSF55729">
    <property type="entry name" value="Acyl-CoA N-acyltransferases (Nat)"/>
    <property type="match status" value="1"/>
</dbReference>
<dbReference type="GeneID" id="95971072"/>
<gene>
    <name evidence="2" type="ORF">MCM1_3155</name>
</gene>
<dbReference type="PATRIC" id="fig|796385.3.peg.3855"/>
<dbReference type="InterPro" id="IPR016181">
    <property type="entry name" value="Acyl_CoA_acyltransferase"/>
</dbReference>
<reference evidence="2 3" key="2">
    <citation type="journal article" date="2015" name="Stand. Genomic Sci.">
        <title>The complete genome sequence of the rumen methanogen Methanosarcina barkeri CM1.</title>
        <authorList>
            <person name="Lambie S.C."/>
            <person name="Kelly W.J."/>
            <person name="Leahy S.C."/>
            <person name="Li D."/>
            <person name="Reilly K."/>
            <person name="McAllister T.A."/>
            <person name="Valle E.R."/>
            <person name="Attwood G.T."/>
            <person name="Altermann E."/>
        </authorList>
    </citation>
    <scope>NUCLEOTIDE SEQUENCE [LARGE SCALE GENOMIC DNA]</scope>
    <source>
        <strain evidence="2 3">CM1</strain>
    </source>
</reference>
<keyword evidence="2" id="KW-0808">Transferase</keyword>
<accession>A0A0G3CM32</accession>
<dbReference type="PROSITE" id="PS51186">
    <property type="entry name" value="GNAT"/>
    <property type="match status" value="1"/>
</dbReference>
<reference evidence="3" key="1">
    <citation type="submission" date="2014-06" db="EMBL/GenBank/DDBJ databases">
        <title>The complete genome sequence of Methanosarcina barkeri CM1.</title>
        <authorList>
            <consortium name="Pastoral Greenhouse Gas Research Consortium"/>
            <person name="Lambie S.C."/>
            <person name="Leahy S.C."/>
            <person name="Kelly W.J."/>
            <person name="Li D."/>
            <person name="Reilly K."/>
            <person name="Attwood G.T."/>
            <person name="Altermann E."/>
        </authorList>
    </citation>
    <scope>NUCLEOTIDE SEQUENCE [LARGE SCALE GENOMIC DNA]</scope>
    <source>
        <strain evidence="3">CM1</strain>
    </source>
</reference>
<dbReference type="RefSeq" id="WP_052712926.1">
    <property type="nucleotide sequence ID" value="NZ_CP008746.1"/>
</dbReference>
<dbReference type="Proteomes" id="UP000035331">
    <property type="component" value="Chromosome"/>
</dbReference>
<evidence type="ECO:0000313" key="2">
    <source>
        <dbReference type="EMBL" id="AKJ40142.1"/>
    </source>
</evidence>
<feature type="domain" description="N-acetyltransferase" evidence="1">
    <location>
        <begin position="1"/>
        <end position="93"/>
    </location>
</feature>
<dbReference type="GeneID" id="95971010"/>
<dbReference type="EMBL" id="CP008746">
    <property type="protein sequence ID" value="AKJ40142.1"/>
    <property type="molecule type" value="Genomic_DNA"/>
</dbReference>
<dbReference type="PANTHER" id="PTHR39173:SF1">
    <property type="entry name" value="ACETYLTRANSFERASE"/>
    <property type="match status" value="1"/>
</dbReference>
<protein>
    <submittedName>
        <fullName evidence="2">GNAT family acetyltransferase</fullName>
    </submittedName>
</protein>
<dbReference type="Gene3D" id="3.40.630.30">
    <property type="match status" value="1"/>
</dbReference>
<dbReference type="CDD" id="cd04301">
    <property type="entry name" value="NAT_SF"/>
    <property type="match status" value="1"/>
</dbReference>
<dbReference type="PANTHER" id="PTHR39173">
    <property type="entry name" value="ACETYLTRANSFERASE"/>
    <property type="match status" value="1"/>
</dbReference>